<accession>A0ABV0U527</accession>
<protein>
    <submittedName>
        <fullName evidence="1">Uncharacterized protein</fullName>
    </submittedName>
</protein>
<name>A0ABV0U527_9TELE</name>
<comment type="caution">
    <text evidence="1">The sequence shown here is derived from an EMBL/GenBank/DDBJ whole genome shotgun (WGS) entry which is preliminary data.</text>
</comment>
<evidence type="ECO:0000313" key="1">
    <source>
        <dbReference type="EMBL" id="MEQ2240274.1"/>
    </source>
</evidence>
<proteinExistence type="predicted"/>
<organism evidence="1 2">
    <name type="scientific">Ilyodon furcidens</name>
    <name type="common">goldbreast splitfin</name>
    <dbReference type="NCBI Taxonomy" id="33524"/>
    <lineage>
        <taxon>Eukaryota</taxon>
        <taxon>Metazoa</taxon>
        <taxon>Chordata</taxon>
        <taxon>Craniata</taxon>
        <taxon>Vertebrata</taxon>
        <taxon>Euteleostomi</taxon>
        <taxon>Actinopterygii</taxon>
        <taxon>Neopterygii</taxon>
        <taxon>Teleostei</taxon>
        <taxon>Neoteleostei</taxon>
        <taxon>Acanthomorphata</taxon>
        <taxon>Ovalentaria</taxon>
        <taxon>Atherinomorphae</taxon>
        <taxon>Cyprinodontiformes</taxon>
        <taxon>Goodeidae</taxon>
        <taxon>Ilyodon</taxon>
    </lineage>
</organism>
<sequence length="70" mass="7838">MLRSIGKFGRRTYVVKEVQREVLLVDCFCTPVFNPGFTSFTFGQKPRTSSTSSLCKLQTNPPACPLSNLH</sequence>
<dbReference type="EMBL" id="JAHRIQ010058979">
    <property type="protein sequence ID" value="MEQ2240274.1"/>
    <property type="molecule type" value="Genomic_DNA"/>
</dbReference>
<keyword evidence="2" id="KW-1185">Reference proteome</keyword>
<reference evidence="1 2" key="1">
    <citation type="submission" date="2021-06" db="EMBL/GenBank/DDBJ databases">
        <authorList>
            <person name="Palmer J.M."/>
        </authorList>
    </citation>
    <scope>NUCLEOTIDE SEQUENCE [LARGE SCALE GENOMIC DNA]</scope>
    <source>
        <strain evidence="2">if_2019</strain>
        <tissue evidence="1">Muscle</tissue>
    </source>
</reference>
<dbReference type="Proteomes" id="UP001482620">
    <property type="component" value="Unassembled WGS sequence"/>
</dbReference>
<evidence type="ECO:0000313" key="2">
    <source>
        <dbReference type="Proteomes" id="UP001482620"/>
    </source>
</evidence>
<gene>
    <name evidence="1" type="ORF">ILYODFUR_013093</name>
</gene>